<gene>
    <name evidence="1" type="ORF">HMPREF0179_05208</name>
</gene>
<proteinExistence type="predicted"/>
<dbReference type="AlphaFoldDB" id="S2KT93"/>
<dbReference type="HOGENOM" id="CLU_2477129_0_0_7"/>
<comment type="caution">
    <text evidence="1">The sequence shown here is derived from an EMBL/GenBank/DDBJ whole genome shotgun (WGS) entry which is preliminary data.</text>
</comment>
<reference evidence="1 2" key="1">
    <citation type="submission" date="2010-10" db="EMBL/GenBank/DDBJ databases">
        <authorList>
            <consortium name="The Broad Institute Genome Sequencing Platform"/>
            <person name="Ward D."/>
            <person name="Earl A."/>
            <person name="Feldgarden M."/>
            <person name="Young S.K."/>
            <person name="Gargeya S."/>
            <person name="Zeng Q."/>
            <person name="Alvarado L."/>
            <person name="Berlin A."/>
            <person name="Bochicchio J."/>
            <person name="Chapman S.B."/>
            <person name="Chen Z."/>
            <person name="Freedman E."/>
            <person name="Gellesch M."/>
            <person name="Goldberg J."/>
            <person name="Griggs A."/>
            <person name="Gujja S."/>
            <person name="Heilman E."/>
            <person name="Heiman D."/>
            <person name="Howarth C."/>
            <person name="Mehta T."/>
            <person name="Neiman D."/>
            <person name="Pearson M."/>
            <person name="Roberts A."/>
            <person name="Saif S."/>
            <person name="Shea T."/>
            <person name="Shenoy N."/>
            <person name="Sisk P."/>
            <person name="Stolte C."/>
            <person name="Sykes S."/>
            <person name="White J."/>
            <person name="Yandava C."/>
            <person name="Allen-Vercoe E."/>
            <person name="Sibley C."/>
            <person name="Ambrose C.E."/>
            <person name="Strauss J."/>
            <person name="Daigneault M."/>
            <person name="Haas B."/>
            <person name="Nusbaum C."/>
            <person name="Birren B."/>
        </authorList>
    </citation>
    <scope>NUCLEOTIDE SEQUENCE [LARGE SCALE GENOMIC DNA]</scope>
    <source>
        <strain evidence="1 2">3_1_6</strain>
    </source>
</reference>
<keyword evidence="2" id="KW-1185">Reference proteome</keyword>
<sequence>MLGEAELKGFIPAAVMPERPSFFGRRHIPIKNGSAAGRARCGTVFCIFNGTLGKERERKAFPGEPRERLQWAVRAYRELKSRRFERP</sequence>
<dbReference type="Proteomes" id="UP000006034">
    <property type="component" value="Unassembled WGS sequence"/>
</dbReference>
<reference evidence="1 2" key="2">
    <citation type="submission" date="2013-04" db="EMBL/GenBank/DDBJ databases">
        <title>The Genome Sequence of Bilophila wadsworthia 3_1_6.</title>
        <authorList>
            <consortium name="The Broad Institute Genomics Platform"/>
            <person name="Earl A."/>
            <person name="Ward D."/>
            <person name="Feldgarden M."/>
            <person name="Gevers D."/>
            <person name="Sibley C."/>
            <person name="Strauss J."/>
            <person name="Allen-Vercoe E."/>
            <person name="Walker B."/>
            <person name="Young S."/>
            <person name="Zeng Q."/>
            <person name="Gargeya S."/>
            <person name="Fitzgerald M."/>
            <person name="Haas B."/>
            <person name="Abouelleil A."/>
            <person name="Allen A.W."/>
            <person name="Alvarado L."/>
            <person name="Arachchi H.M."/>
            <person name="Berlin A.M."/>
            <person name="Chapman S.B."/>
            <person name="Gainer-Dewar J."/>
            <person name="Goldberg J."/>
            <person name="Griggs A."/>
            <person name="Gujja S."/>
            <person name="Hansen M."/>
            <person name="Howarth C."/>
            <person name="Imamovic A."/>
            <person name="Ireland A."/>
            <person name="Larimer J."/>
            <person name="McCowan C."/>
            <person name="Murphy C."/>
            <person name="Pearson M."/>
            <person name="Poon T.W."/>
            <person name="Priest M."/>
            <person name="Roberts A."/>
            <person name="Saif S."/>
            <person name="Shea T."/>
            <person name="Sisk P."/>
            <person name="Sykes S."/>
            <person name="Wortman J."/>
            <person name="Nusbaum C."/>
            <person name="Birren B."/>
        </authorList>
    </citation>
    <scope>NUCLEOTIDE SEQUENCE [LARGE SCALE GENOMIC DNA]</scope>
    <source>
        <strain evidence="1 2">3_1_6</strain>
    </source>
</reference>
<name>S2KT93_BILW3</name>
<evidence type="ECO:0000313" key="2">
    <source>
        <dbReference type="Proteomes" id="UP000006034"/>
    </source>
</evidence>
<evidence type="ECO:0000313" key="1">
    <source>
        <dbReference type="EMBL" id="EPC05925.1"/>
    </source>
</evidence>
<organism evidence="1 2">
    <name type="scientific">Bilophila wadsworthia (strain 3_1_6)</name>
    <dbReference type="NCBI Taxonomy" id="563192"/>
    <lineage>
        <taxon>Bacteria</taxon>
        <taxon>Pseudomonadati</taxon>
        <taxon>Thermodesulfobacteriota</taxon>
        <taxon>Desulfovibrionia</taxon>
        <taxon>Desulfovibrionales</taxon>
        <taxon>Desulfovibrionaceae</taxon>
        <taxon>Bilophila</taxon>
    </lineage>
</organism>
<dbReference type="EMBL" id="ADCP02000001">
    <property type="protein sequence ID" value="EPC05925.1"/>
    <property type="molecule type" value="Genomic_DNA"/>
</dbReference>
<dbReference type="STRING" id="563192.HMPREF0179_05208"/>
<protein>
    <submittedName>
        <fullName evidence="1">Uncharacterized protein</fullName>
    </submittedName>
</protein>
<accession>S2KT93</accession>